<comment type="caution">
    <text evidence="8">The sequence shown here is derived from an EMBL/GenBank/DDBJ whole genome shotgun (WGS) entry which is preliminary data.</text>
</comment>
<dbReference type="GO" id="GO:0003735">
    <property type="term" value="F:structural constituent of ribosome"/>
    <property type="evidence" value="ECO:0007669"/>
    <property type="project" value="InterPro"/>
</dbReference>
<evidence type="ECO:0000313" key="8">
    <source>
        <dbReference type="EMBL" id="TDT17005.1"/>
    </source>
</evidence>
<proteinExistence type="inferred from homology"/>
<evidence type="ECO:0000256" key="5">
    <source>
        <dbReference type="HAMAP-Rule" id="MF_00291"/>
    </source>
</evidence>
<protein>
    <recommendedName>
        <fullName evidence="4 5">Small ribosomal subunit protein uS2</fullName>
    </recommendedName>
</protein>
<dbReference type="PANTHER" id="PTHR12534:SF0">
    <property type="entry name" value="SMALL RIBOSOMAL SUBUNIT PROTEIN US2M"/>
    <property type="match status" value="1"/>
</dbReference>
<evidence type="ECO:0000256" key="7">
    <source>
        <dbReference type="SAM" id="MobiDB-lite"/>
    </source>
</evidence>
<dbReference type="Pfam" id="PF00318">
    <property type="entry name" value="Ribosomal_S2"/>
    <property type="match status" value="1"/>
</dbReference>
<organism evidence="8 9">
    <name type="scientific">Ilumatobacter fluminis</name>
    <dbReference type="NCBI Taxonomy" id="467091"/>
    <lineage>
        <taxon>Bacteria</taxon>
        <taxon>Bacillati</taxon>
        <taxon>Actinomycetota</taxon>
        <taxon>Acidimicrobiia</taxon>
        <taxon>Acidimicrobiales</taxon>
        <taxon>Ilumatobacteraceae</taxon>
        <taxon>Ilumatobacter</taxon>
    </lineage>
</organism>
<keyword evidence="3 5" id="KW-0687">Ribonucleoprotein</keyword>
<evidence type="ECO:0000313" key="9">
    <source>
        <dbReference type="Proteomes" id="UP000294558"/>
    </source>
</evidence>
<dbReference type="GO" id="GO:0006412">
    <property type="term" value="P:translation"/>
    <property type="evidence" value="ECO:0007669"/>
    <property type="project" value="UniProtKB-UniRule"/>
</dbReference>
<dbReference type="InterPro" id="IPR001865">
    <property type="entry name" value="Ribosomal_uS2"/>
</dbReference>
<dbReference type="SUPFAM" id="SSF52313">
    <property type="entry name" value="Ribosomal protein S2"/>
    <property type="match status" value="1"/>
</dbReference>
<dbReference type="CDD" id="cd01425">
    <property type="entry name" value="RPS2"/>
    <property type="match status" value="1"/>
</dbReference>
<feature type="region of interest" description="Disordered" evidence="7">
    <location>
        <begin position="230"/>
        <end position="325"/>
    </location>
</feature>
<comment type="similarity">
    <text evidence="1 5 6">Belongs to the universal ribosomal protein uS2 family.</text>
</comment>
<dbReference type="Proteomes" id="UP000294558">
    <property type="component" value="Unassembled WGS sequence"/>
</dbReference>
<reference evidence="8 9" key="1">
    <citation type="submission" date="2019-03" db="EMBL/GenBank/DDBJ databases">
        <title>Sequencing the genomes of 1000 actinobacteria strains.</title>
        <authorList>
            <person name="Klenk H.-P."/>
        </authorList>
    </citation>
    <scope>NUCLEOTIDE SEQUENCE [LARGE SCALE GENOMIC DNA]</scope>
    <source>
        <strain evidence="8 9">DSM 18936</strain>
    </source>
</reference>
<gene>
    <name evidence="5" type="primary">rpsB</name>
    <name evidence="8" type="ORF">BDK89_2606</name>
</gene>
<dbReference type="NCBIfam" id="TIGR01011">
    <property type="entry name" value="rpsB_bact"/>
    <property type="match status" value="1"/>
</dbReference>
<dbReference type="GO" id="GO:0022627">
    <property type="term" value="C:cytosolic small ribosomal subunit"/>
    <property type="evidence" value="ECO:0007669"/>
    <property type="project" value="TreeGrafter"/>
</dbReference>
<feature type="compositionally biased region" description="Basic and acidic residues" evidence="7">
    <location>
        <begin position="234"/>
        <end position="249"/>
    </location>
</feature>
<accession>A0A4R7I0R8</accession>
<dbReference type="EMBL" id="SOAU01000001">
    <property type="protein sequence ID" value="TDT17005.1"/>
    <property type="molecule type" value="Genomic_DNA"/>
</dbReference>
<name>A0A4R7I0R8_9ACTN</name>
<evidence type="ECO:0000256" key="1">
    <source>
        <dbReference type="ARBA" id="ARBA00006242"/>
    </source>
</evidence>
<keyword evidence="9" id="KW-1185">Reference proteome</keyword>
<dbReference type="InterPro" id="IPR018130">
    <property type="entry name" value="Ribosomal_uS2_CS"/>
</dbReference>
<dbReference type="InterPro" id="IPR023591">
    <property type="entry name" value="Ribosomal_uS2_flav_dom_sf"/>
</dbReference>
<dbReference type="PROSITE" id="PS00963">
    <property type="entry name" value="RIBOSOMAL_S2_2"/>
    <property type="match status" value="1"/>
</dbReference>
<sequence length="325" mass="35429">MAVISMRQMLEAGVHFGHQTRRWNPKMRRFIFGERNGIYIIDLEQTLTRVESAYGFVRDLVADGGTILFVGTKKQAQDPIQSFALKVGMPYVNERWLGGMLTNFETISKRVNKMLEYERMKASGEFDAMIKKEALMLDRELTKLQRNLGGLRDMKKAPDAIFVVDTKKEHIAVTEANKLGIPVVAVVDTNVDPDVVQYPIPGNDDAIRANSLLIETIAAAVEEGRYIASRRPKAAGEPEAAAKPERSPEEEAAFAQAQADARNAAARAQQEREARLAASKSKPADEPAAEAAPVDAADDQATATPQPDGSAPEAAAEAPAADEQA</sequence>
<dbReference type="OrthoDB" id="9808036at2"/>
<dbReference type="Gene3D" id="3.40.50.10490">
    <property type="entry name" value="Glucose-6-phosphate isomerase like protein, domain 1"/>
    <property type="match status" value="1"/>
</dbReference>
<feature type="compositionally biased region" description="Low complexity" evidence="7">
    <location>
        <begin position="289"/>
        <end position="325"/>
    </location>
</feature>
<evidence type="ECO:0000256" key="2">
    <source>
        <dbReference type="ARBA" id="ARBA00022980"/>
    </source>
</evidence>
<dbReference type="PRINTS" id="PR00395">
    <property type="entry name" value="RIBOSOMALS2"/>
</dbReference>
<dbReference type="RefSeq" id="WP_133869326.1">
    <property type="nucleotide sequence ID" value="NZ_JAVJPS010000038.1"/>
</dbReference>
<dbReference type="AlphaFoldDB" id="A0A4R7I0R8"/>
<feature type="compositionally biased region" description="Low complexity" evidence="7">
    <location>
        <begin position="253"/>
        <end position="268"/>
    </location>
</feature>
<dbReference type="PANTHER" id="PTHR12534">
    <property type="entry name" value="30S RIBOSOMAL PROTEIN S2 PROKARYOTIC AND ORGANELLAR"/>
    <property type="match status" value="1"/>
</dbReference>
<dbReference type="HAMAP" id="MF_00291_B">
    <property type="entry name" value="Ribosomal_uS2_B"/>
    <property type="match status" value="1"/>
</dbReference>
<dbReference type="PROSITE" id="PS00962">
    <property type="entry name" value="RIBOSOMAL_S2_1"/>
    <property type="match status" value="1"/>
</dbReference>
<dbReference type="InterPro" id="IPR005706">
    <property type="entry name" value="Ribosomal_uS2_bac/mit/plastid"/>
</dbReference>
<evidence type="ECO:0000256" key="3">
    <source>
        <dbReference type="ARBA" id="ARBA00023274"/>
    </source>
</evidence>
<keyword evidence="2 5" id="KW-0689">Ribosomal protein</keyword>
<dbReference type="Gene3D" id="1.10.287.610">
    <property type="entry name" value="Helix hairpin bin"/>
    <property type="match status" value="1"/>
</dbReference>
<evidence type="ECO:0000256" key="4">
    <source>
        <dbReference type="ARBA" id="ARBA00035256"/>
    </source>
</evidence>
<dbReference type="FunFam" id="1.10.287.610:FF:000001">
    <property type="entry name" value="30S ribosomal protein S2"/>
    <property type="match status" value="1"/>
</dbReference>
<evidence type="ECO:0000256" key="6">
    <source>
        <dbReference type="RuleBase" id="RU003631"/>
    </source>
</evidence>